<evidence type="ECO:0000256" key="4">
    <source>
        <dbReference type="ARBA" id="ARBA00023136"/>
    </source>
</evidence>
<comment type="subcellular location">
    <subcellularLocation>
        <location evidence="1">Cell membrane</location>
        <topology evidence="1">Multi-pass membrane protein</topology>
    </subcellularLocation>
</comment>
<protein>
    <submittedName>
        <fullName evidence="7">Uncharacterized protein</fullName>
    </submittedName>
</protein>
<evidence type="ECO:0000256" key="1">
    <source>
        <dbReference type="ARBA" id="ARBA00004651"/>
    </source>
</evidence>
<keyword evidence="8" id="KW-1185">Reference proteome</keyword>
<feature type="compositionally biased region" description="Basic and acidic residues" evidence="5">
    <location>
        <begin position="66"/>
        <end position="75"/>
    </location>
</feature>
<accession>A0AAN6VBN7</accession>
<dbReference type="GO" id="GO:0015087">
    <property type="term" value="F:cobalt ion transmembrane transporter activity"/>
    <property type="evidence" value="ECO:0007669"/>
    <property type="project" value="TreeGrafter"/>
</dbReference>
<dbReference type="InterPro" id="IPR002523">
    <property type="entry name" value="MgTranspt_CorA/ZnTranspt_ZntB"/>
</dbReference>
<gene>
    <name evidence="7" type="ORF">C8A00DRAFT_38940</name>
</gene>
<evidence type="ECO:0000313" key="7">
    <source>
        <dbReference type="EMBL" id="KAK4148483.1"/>
    </source>
</evidence>
<keyword evidence="3 6" id="KW-1133">Transmembrane helix</keyword>
<organism evidence="7 8">
    <name type="scientific">Chaetomidium leptoderma</name>
    <dbReference type="NCBI Taxonomy" id="669021"/>
    <lineage>
        <taxon>Eukaryota</taxon>
        <taxon>Fungi</taxon>
        <taxon>Dikarya</taxon>
        <taxon>Ascomycota</taxon>
        <taxon>Pezizomycotina</taxon>
        <taxon>Sordariomycetes</taxon>
        <taxon>Sordariomycetidae</taxon>
        <taxon>Sordariales</taxon>
        <taxon>Chaetomiaceae</taxon>
        <taxon>Chaetomidium</taxon>
    </lineage>
</organism>
<keyword evidence="4 6" id="KW-0472">Membrane</keyword>
<dbReference type="PANTHER" id="PTHR46494">
    <property type="entry name" value="CORA FAMILY METAL ION TRANSPORTER (EUROFUNG)"/>
    <property type="match status" value="1"/>
</dbReference>
<reference evidence="7" key="1">
    <citation type="journal article" date="2023" name="Mol. Phylogenet. Evol.">
        <title>Genome-scale phylogeny and comparative genomics of the fungal order Sordariales.</title>
        <authorList>
            <person name="Hensen N."/>
            <person name="Bonometti L."/>
            <person name="Westerberg I."/>
            <person name="Brannstrom I.O."/>
            <person name="Guillou S."/>
            <person name="Cros-Aarteil S."/>
            <person name="Calhoun S."/>
            <person name="Haridas S."/>
            <person name="Kuo A."/>
            <person name="Mondo S."/>
            <person name="Pangilinan J."/>
            <person name="Riley R."/>
            <person name="LaButti K."/>
            <person name="Andreopoulos B."/>
            <person name="Lipzen A."/>
            <person name="Chen C."/>
            <person name="Yan M."/>
            <person name="Daum C."/>
            <person name="Ng V."/>
            <person name="Clum A."/>
            <person name="Steindorff A."/>
            <person name="Ohm R.A."/>
            <person name="Martin F."/>
            <person name="Silar P."/>
            <person name="Natvig D.O."/>
            <person name="Lalanne C."/>
            <person name="Gautier V."/>
            <person name="Ament-Velasquez S.L."/>
            <person name="Kruys A."/>
            <person name="Hutchinson M.I."/>
            <person name="Powell A.J."/>
            <person name="Barry K."/>
            <person name="Miller A.N."/>
            <person name="Grigoriev I.V."/>
            <person name="Debuchy R."/>
            <person name="Gladieux P."/>
            <person name="Hiltunen Thoren M."/>
            <person name="Johannesson H."/>
        </authorList>
    </citation>
    <scope>NUCLEOTIDE SEQUENCE</scope>
    <source>
        <strain evidence="7">CBS 538.74</strain>
    </source>
</reference>
<dbReference type="GO" id="GO:0015095">
    <property type="term" value="F:magnesium ion transmembrane transporter activity"/>
    <property type="evidence" value="ECO:0007669"/>
    <property type="project" value="TreeGrafter"/>
</dbReference>
<dbReference type="GO" id="GO:0005886">
    <property type="term" value="C:plasma membrane"/>
    <property type="evidence" value="ECO:0007669"/>
    <property type="project" value="UniProtKB-SubCell"/>
</dbReference>
<evidence type="ECO:0000313" key="8">
    <source>
        <dbReference type="Proteomes" id="UP001302745"/>
    </source>
</evidence>
<dbReference type="Gene3D" id="1.20.58.340">
    <property type="entry name" value="Magnesium transport protein CorA, transmembrane region"/>
    <property type="match status" value="1"/>
</dbReference>
<name>A0AAN6VBN7_9PEZI</name>
<reference evidence="7" key="2">
    <citation type="submission" date="2023-05" db="EMBL/GenBank/DDBJ databases">
        <authorList>
            <consortium name="Lawrence Berkeley National Laboratory"/>
            <person name="Steindorff A."/>
            <person name="Hensen N."/>
            <person name="Bonometti L."/>
            <person name="Westerberg I."/>
            <person name="Brannstrom I.O."/>
            <person name="Guillou S."/>
            <person name="Cros-Aarteil S."/>
            <person name="Calhoun S."/>
            <person name="Haridas S."/>
            <person name="Kuo A."/>
            <person name="Mondo S."/>
            <person name="Pangilinan J."/>
            <person name="Riley R."/>
            <person name="Labutti K."/>
            <person name="Andreopoulos B."/>
            <person name="Lipzen A."/>
            <person name="Chen C."/>
            <person name="Yanf M."/>
            <person name="Daum C."/>
            <person name="Ng V."/>
            <person name="Clum A."/>
            <person name="Ohm R."/>
            <person name="Martin F."/>
            <person name="Silar P."/>
            <person name="Natvig D."/>
            <person name="Lalanne C."/>
            <person name="Gautier V."/>
            <person name="Ament-Velasquez S.L."/>
            <person name="Kruys A."/>
            <person name="Hutchinson M.I."/>
            <person name="Powell A.J."/>
            <person name="Barry K."/>
            <person name="Miller A.N."/>
            <person name="Grigoriev I.V."/>
            <person name="Debuchy R."/>
            <person name="Gladieux P."/>
            <person name="Thoren M.H."/>
            <person name="Johannesson H."/>
        </authorList>
    </citation>
    <scope>NUCLEOTIDE SEQUENCE</scope>
    <source>
        <strain evidence="7">CBS 538.74</strain>
    </source>
</reference>
<sequence>MFQESDIVTKASDRRIEHKLGLLKQELSIIDWTVDLQTHVLSKMLATTESLTRNPKVESLEDEWPVSDRRGRENEDQQSSLGGAPRYNTMAAMADSTLEPGEPCGFSHLLLHECLRHLALKRSEVKLMGDVVAHLTATNPNKINYTKDRQKRAIYAFTIVTVIFLPLSAVASIFGMNSADIRDTDLGQWAYWTTAVPVTVVVVFLGLLFTGELGTMRRCVGDVFDGVVSNTKSKGKKGWSGRGERVEVDRRGEKLDMGQRASVEEVRGVQRARRRVRRAVGRS</sequence>
<proteinExistence type="predicted"/>
<feature type="region of interest" description="Disordered" evidence="5">
    <location>
        <begin position="56"/>
        <end position="86"/>
    </location>
</feature>
<dbReference type="InterPro" id="IPR045863">
    <property type="entry name" value="CorA_TM1_TM2"/>
</dbReference>
<evidence type="ECO:0000256" key="3">
    <source>
        <dbReference type="ARBA" id="ARBA00022989"/>
    </source>
</evidence>
<feature type="transmembrane region" description="Helical" evidence="6">
    <location>
        <begin position="189"/>
        <end position="209"/>
    </location>
</feature>
<keyword evidence="2 6" id="KW-0812">Transmembrane</keyword>
<evidence type="ECO:0000256" key="6">
    <source>
        <dbReference type="SAM" id="Phobius"/>
    </source>
</evidence>
<dbReference type="AlphaFoldDB" id="A0AAN6VBN7"/>
<evidence type="ECO:0000256" key="2">
    <source>
        <dbReference type="ARBA" id="ARBA00022692"/>
    </source>
</evidence>
<comment type="caution">
    <text evidence="7">The sequence shown here is derived from an EMBL/GenBank/DDBJ whole genome shotgun (WGS) entry which is preliminary data.</text>
</comment>
<dbReference type="Proteomes" id="UP001302745">
    <property type="component" value="Unassembled WGS sequence"/>
</dbReference>
<dbReference type="EMBL" id="MU857362">
    <property type="protein sequence ID" value="KAK4148483.1"/>
    <property type="molecule type" value="Genomic_DNA"/>
</dbReference>
<evidence type="ECO:0000256" key="5">
    <source>
        <dbReference type="SAM" id="MobiDB-lite"/>
    </source>
</evidence>
<dbReference type="GO" id="GO:0000287">
    <property type="term" value="F:magnesium ion binding"/>
    <property type="evidence" value="ECO:0007669"/>
    <property type="project" value="TreeGrafter"/>
</dbReference>
<feature type="transmembrane region" description="Helical" evidence="6">
    <location>
        <begin position="153"/>
        <end position="177"/>
    </location>
</feature>
<dbReference type="Pfam" id="PF01544">
    <property type="entry name" value="CorA"/>
    <property type="match status" value="1"/>
</dbReference>
<dbReference type="PANTHER" id="PTHR46494:SF3">
    <property type="entry name" value="ZINC TRANSPORT PROTEIN ZNTB"/>
    <property type="match status" value="1"/>
</dbReference>
<dbReference type="SUPFAM" id="SSF144083">
    <property type="entry name" value="Magnesium transport protein CorA, transmembrane region"/>
    <property type="match status" value="1"/>
</dbReference>
<dbReference type="GO" id="GO:0050897">
    <property type="term" value="F:cobalt ion binding"/>
    <property type="evidence" value="ECO:0007669"/>
    <property type="project" value="TreeGrafter"/>
</dbReference>